<dbReference type="PANTHER" id="PTHR24171">
    <property type="entry name" value="ANKYRIN REPEAT DOMAIN-CONTAINING PROTEIN 39-RELATED"/>
    <property type="match status" value="1"/>
</dbReference>
<reference evidence="5 6" key="2">
    <citation type="submission" date="2015-05" db="EMBL/GenBank/DDBJ databases">
        <authorList>
            <person name="Morales-Cruz A."/>
            <person name="Amrine K.C."/>
            <person name="Cantu D."/>
        </authorList>
    </citation>
    <scope>NUCLEOTIDE SEQUENCE [LARGE SCALE GENOMIC DNA]</scope>
    <source>
        <strain evidence="5">DA912</strain>
    </source>
</reference>
<dbReference type="Pfam" id="PF12796">
    <property type="entry name" value="Ank_2"/>
    <property type="match status" value="1"/>
</dbReference>
<evidence type="ECO:0000256" key="3">
    <source>
        <dbReference type="PROSITE-ProRule" id="PRU00023"/>
    </source>
</evidence>
<name>A0A0G2F9J2_9PEZI</name>
<dbReference type="Proteomes" id="UP000034680">
    <property type="component" value="Unassembled WGS sequence"/>
</dbReference>
<accession>A0A0G2F9J2</accession>
<dbReference type="InterPro" id="IPR036770">
    <property type="entry name" value="Ankyrin_rpt-contain_sf"/>
</dbReference>
<dbReference type="OrthoDB" id="366390at2759"/>
<dbReference type="PROSITE" id="PS50088">
    <property type="entry name" value="ANK_REPEAT"/>
    <property type="match status" value="1"/>
</dbReference>
<keyword evidence="1" id="KW-0677">Repeat</keyword>
<feature type="repeat" description="ANK" evidence="3">
    <location>
        <begin position="57"/>
        <end position="89"/>
    </location>
</feature>
<keyword evidence="2 3" id="KW-0040">ANK repeat</keyword>
<dbReference type="AlphaFoldDB" id="A0A0G2F9J2"/>
<dbReference type="SUPFAM" id="SSF48403">
    <property type="entry name" value="Ankyrin repeat"/>
    <property type="match status" value="1"/>
</dbReference>
<comment type="caution">
    <text evidence="5">The sequence shown here is derived from an EMBL/GenBank/DDBJ whole genome shotgun (WGS) entry which is preliminary data.</text>
</comment>
<dbReference type="InterPro" id="IPR002110">
    <property type="entry name" value="Ankyrin_rpt"/>
</dbReference>
<feature type="region of interest" description="Disordered" evidence="4">
    <location>
        <begin position="1"/>
        <end position="21"/>
    </location>
</feature>
<sequence>MSENQDNPRPGPSAASSLPPEAIELASRMYNAARQGDKELLTQAISAGLPPNLTNDKGDTLLMLAAYHGHADLVRFLVQHGADPNRLNDRRQSPLAGAVFKKEDDVIEALVEGGADPEYGAPSALECISIFKQEDLWRASPTLD</sequence>
<dbReference type="Gene3D" id="1.25.40.20">
    <property type="entry name" value="Ankyrin repeat-containing domain"/>
    <property type="match status" value="1"/>
</dbReference>
<proteinExistence type="predicted"/>
<keyword evidence="6" id="KW-1185">Reference proteome</keyword>
<dbReference type="EMBL" id="LCUC01000395">
    <property type="protein sequence ID" value="KKY31332.1"/>
    <property type="molecule type" value="Genomic_DNA"/>
</dbReference>
<organism evidence="5 6">
    <name type="scientific">Diaporthe ampelina</name>
    <dbReference type="NCBI Taxonomy" id="1214573"/>
    <lineage>
        <taxon>Eukaryota</taxon>
        <taxon>Fungi</taxon>
        <taxon>Dikarya</taxon>
        <taxon>Ascomycota</taxon>
        <taxon>Pezizomycotina</taxon>
        <taxon>Sordariomycetes</taxon>
        <taxon>Sordariomycetidae</taxon>
        <taxon>Diaporthales</taxon>
        <taxon>Diaporthaceae</taxon>
        <taxon>Diaporthe</taxon>
    </lineage>
</organism>
<dbReference type="PROSITE" id="PS50297">
    <property type="entry name" value="ANK_REP_REGION"/>
    <property type="match status" value="1"/>
</dbReference>
<evidence type="ECO:0000313" key="5">
    <source>
        <dbReference type="EMBL" id="KKY31332.1"/>
    </source>
</evidence>
<gene>
    <name evidence="5" type="ORF">UCDDA912_g08722</name>
</gene>
<evidence type="ECO:0000256" key="4">
    <source>
        <dbReference type="SAM" id="MobiDB-lite"/>
    </source>
</evidence>
<evidence type="ECO:0000256" key="1">
    <source>
        <dbReference type="ARBA" id="ARBA00022737"/>
    </source>
</evidence>
<evidence type="ECO:0000313" key="6">
    <source>
        <dbReference type="Proteomes" id="UP000034680"/>
    </source>
</evidence>
<evidence type="ECO:0000256" key="2">
    <source>
        <dbReference type="ARBA" id="ARBA00023043"/>
    </source>
</evidence>
<protein>
    <submittedName>
        <fullName evidence="5">Putative ankyrin-like protein</fullName>
    </submittedName>
</protein>
<dbReference type="STRING" id="1214573.A0A0G2F9J2"/>
<reference evidence="5 6" key="1">
    <citation type="submission" date="2015-05" db="EMBL/GenBank/DDBJ databases">
        <title>Distinctive expansion of gene families associated with plant cell wall degradation and secondary metabolism in the genomes of grapevine trunk pathogens.</title>
        <authorList>
            <person name="Lawrence D.P."/>
            <person name="Travadon R."/>
            <person name="Rolshausen P.E."/>
            <person name="Baumgartner K."/>
        </authorList>
    </citation>
    <scope>NUCLEOTIDE SEQUENCE [LARGE SCALE GENOMIC DNA]</scope>
    <source>
        <strain evidence="5">DA912</strain>
    </source>
</reference>
<dbReference type="SMART" id="SM00248">
    <property type="entry name" value="ANK"/>
    <property type="match status" value="3"/>
</dbReference>